<dbReference type="HOGENOM" id="CLU_013873_0_0_1"/>
<name>R9PJA0_PSEHS</name>
<organism evidence="2 3">
    <name type="scientific">Pseudozyma hubeiensis (strain SY62)</name>
    <name type="common">Yeast</name>
    <dbReference type="NCBI Taxonomy" id="1305764"/>
    <lineage>
        <taxon>Eukaryota</taxon>
        <taxon>Fungi</taxon>
        <taxon>Dikarya</taxon>
        <taxon>Basidiomycota</taxon>
        <taxon>Ustilaginomycotina</taxon>
        <taxon>Ustilaginomycetes</taxon>
        <taxon>Ustilaginales</taxon>
        <taxon>Ustilaginaceae</taxon>
        <taxon>Pseudozyma</taxon>
    </lineage>
</organism>
<reference evidence="3" key="1">
    <citation type="journal article" date="2013" name="Genome Announc.">
        <title>Draft genome sequence of the basidiomycetous yeast-like fungus Pseudozyma hubeiensis SY62, which produces an abundant amount of the biosurfactant mannosylerythritol lipids.</title>
        <authorList>
            <person name="Konishi M."/>
            <person name="Hatada Y."/>
            <person name="Horiuchi J."/>
        </authorList>
    </citation>
    <scope>NUCLEOTIDE SEQUENCE [LARGE SCALE GENOMIC DNA]</scope>
    <source>
        <strain evidence="3">SY62</strain>
    </source>
</reference>
<keyword evidence="3" id="KW-1185">Reference proteome</keyword>
<gene>
    <name evidence="2" type="ORF">PHSY_005784</name>
</gene>
<dbReference type="EMBL" id="DF238816">
    <property type="protein sequence ID" value="GAC98195.1"/>
    <property type="molecule type" value="Genomic_DNA"/>
</dbReference>
<evidence type="ECO:0000313" key="2">
    <source>
        <dbReference type="EMBL" id="GAC98195.1"/>
    </source>
</evidence>
<feature type="region of interest" description="Disordered" evidence="1">
    <location>
        <begin position="326"/>
        <end position="351"/>
    </location>
</feature>
<dbReference type="AlphaFoldDB" id="R9PJA0"/>
<feature type="compositionally biased region" description="Low complexity" evidence="1">
    <location>
        <begin position="297"/>
        <end position="312"/>
    </location>
</feature>
<evidence type="ECO:0000313" key="3">
    <source>
        <dbReference type="Proteomes" id="UP000014071"/>
    </source>
</evidence>
<protein>
    <submittedName>
        <fullName evidence="2">Uncharacterized protein</fullName>
    </submittedName>
</protein>
<dbReference type="OrthoDB" id="2555791at2759"/>
<feature type="region of interest" description="Disordered" evidence="1">
    <location>
        <begin position="169"/>
        <end position="192"/>
    </location>
</feature>
<proteinExistence type="predicted"/>
<dbReference type="GeneID" id="24111061"/>
<sequence>MTAFTNSFGRFGSIRKRDTSKKAVQPIDVAAAKQYDQPGPSSAASSGLLTPRPHHYRSTTPSPATPAASTFASGSSAPSSSRIVSSPTFVSSSAFRADLEAITPPLSPVQPHSAAAARATKSPIRRALSRSFFFGSTHSSGATTSAQPAPAVHISSPIPAAAWGVGTARAPRPQRPARPVTSPATELSPEPHAFGFASSEMSRSRTAGAIMISPPADVNTRRRSSTLMAPVELTGSCEDKQRSLSSSWSIRFSRTPSPVPDAQPGTSAPSAGGARASLRSIRQRHTRKSIHSILGLSPPTTSSVPPSTTASPLRRRLTRCASEESFHCRGPGFDAPPAADTRPSVDEDSLDMSCLRPRPAAAVPRCVSLYSSSYPADLPSSGARRMSEFTIDAYEEATEASDEEALDRLGELELEANHDSDYPLAGLGLTDSLPATPRVAPKRLSATSQISLAESIPTSIASSSTSSLSLSSVGNHLGNSIPSMQNWYSTCPPTPPSSIRLRLAFRSLPSPSPAVLIDNAVEKGRPISSVFISSNSSVLDLKETISARMREVGYRISPRNLTLTLHLSDDVAKGKAKTALGVMLEGDERKVLDDSGRMLFEEGVQEDDLVVVECDPAKVLWCI</sequence>
<dbReference type="Proteomes" id="UP000014071">
    <property type="component" value="Unassembled WGS sequence"/>
</dbReference>
<feature type="region of interest" description="Disordered" evidence="1">
    <location>
        <begin position="232"/>
        <end position="314"/>
    </location>
</feature>
<dbReference type="RefSeq" id="XP_012191782.1">
    <property type="nucleotide sequence ID" value="XM_012336392.1"/>
</dbReference>
<feature type="compositionally biased region" description="Low complexity" evidence="1">
    <location>
        <begin position="58"/>
        <end position="84"/>
    </location>
</feature>
<evidence type="ECO:0000256" key="1">
    <source>
        <dbReference type="SAM" id="MobiDB-lite"/>
    </source>
</evidence>
<dbReference type="eggNOG" id="ENOG502T3U4">
    <property type="taxonomic scope" value="Eukaryota"/>
</dbReference>
<feature type="compositionally biased region" description="Polar residues" evidence="1">
    <location>
        <begin position="39"/>
        <end position="48"/>
    </location>
</feature>
<feature type="compositionally biased region" description="Basic residues" evidence="1">
    <location>
        <begin position="281"/>
        <end position="290"/>
    </location>
</feature>
<feature type="compositionally biased region" description="Low complexity" evidence="1">
    <location>
        <begin position="243"/>
        <end position="256"/>
    </location>
</feature>
<dbReference type="STRING" id="1305764.R9PJA0"/>
<feature type="region of interest" description="Disordered" evidence="1">
    <location>
        <begin position="1"/>
        <end position="84"/>
    </location>
</feature>
<accession>R9PJA0</accession>